<dbReference type="Pfam" id="PF00553">
    <property type="entry name" value="CBM_2"/>
    <property type="match status" value="1"/>
</dbReference>
<gene>
    <name evidence="4" type="ORF">Drose_33535</name>
</gene>
<sequence length="162" mass="17172">MWHLTRDRVLMVSTAVMVLVAGTMTVLYLTKDGTPPPPASARTAGPTPTASGPPSAAAAGTHPMKAGYAVRNKWKDGFNAEVTVTNLSAQPVEGWTVQLELPEAVDLTSTWGAKIEQKARTLTLRSQSWNTYLEAGGTIRMGFEAKGEAAQPTKCTINGSPC</sequence>
<keyword evidence="2" id="KW-0812">Transmembrane</keyword>
<dbReference type="RefSeq" id="WP_260725300.1">
    <property type="nucleotide sequence ID" value="NZ_BAAABS010000051.1"/>
</dbReference>
<evidence type="ECO:0000313" key="5">
    <source>
        <dbReference type="Proteomes" id="UP001058271"/>
    </source>
</evidence>
<keyword evidence="2" id="KW-0472">Membrane</keyword>
<dbReference type="SUPFAM" id="SSF49384">
    <property type="entry name" value="Carbohydrate-binding domain"/>
    <property type="match status" value="1"/>
</dbReference>
<dbReference type="PROSITE" id="PS51173">
    <property type="entry name" value="CBM2"/>
    <property type="match status" value="1"/>
</dbReference>
<name>A0ABY5Z6A9_9ACTN</name>
<dbReference type="InterPro" id="IPR001919">
    <property type="entry name" value="CBD2"/>
</dbReference>
<proteinExistence type="predicted"/>
<dbReference type="Proteomes" id="UP001058271">
    <property type="component" value="Chromosome"/>
</dbReference>
<feature type="transmembrane region" description="Helical" evidence="2">
    <location>
        <begin position="9"/>
        <end position="29"/>
    </location>
</feature>
<accession>A0ABY5Z6A9</accession>
<keyword evidence="2" id="KW-1133">Transmembrane helix</keyword>
<protein>
    <submittedName>
        <fullName evidence="4">Cellulose binding domain-containing protein</fullName>
    </submittedName>
</protein>
<dbReference type="EMBL" id="CP073721">
    <property type="protein sequence ID" value="UWZ35954.1"/>
    <property type="molecule type" value="Genomic_DNA"/>
</dbReference>
<reference evidence="4" key="1">
    <citation type="submission" date="2021-04" db="EMBL/GenBank/DDBJ databases">
        <title>Biosynthetic gene clusters of Dactylosporangioum roseum.</title>
        <authorList>
            <person name="Hartkoorn R.C."/>
            <person name="Beaudoing E."/>
            <person name="Hot D."/>
            <person name="Moureu S."/>
        </authorList>
    </citation>
    <scope>NUCLEOTIDE SEQUENCE</scope>
    <source>
        <strain evidence="4">NRRL B-16295</strain>
    </source>
</reference>
<feature type="domain" description="CBM2" evidence="3">
    <location>
        <begin position="51"/>
        <end position="162"/>
    </location>
</feature>
<feature type="compositionally biased region" description="Low complexity" evidence="1">
    <location>
        <begin position="40"/>
        <end position="61"/>
    </location>
</feature>
<evidence type="ECO:0000256" key="1">
    <source>
        <dbReference type="SAM" id="MobiDB-lite"/>
    </source>
</evidence>
<dbReference type="SMART" id="SM00637">
    <property type="entry name" value="CBD_II"/>
    <property type="match status" value="1"/>
</dbReference>
<feature type="region of interest" description="Disordered" evidence="1">
    <location>
        <begin position="35"/>
        <end position="61"/>
    </location>
</feature>
<dbReference type="InterPro" id="IPR012291">
    <property type="entry name" value="CBM2_carb-bd_dom_sf"/>
</dbReference>
<dbReference type="Gene3D" id="2.60.40.290">
    <property type="match status" value="1"/>
</dbReference>
<keyword evidence="5" id="KW-1185">Reference proteome</keyword>
<dbReference type="InterPro" id="IPR008965">
    <property type="entry name" value="CBM2/CBM3_carb-bd_dom_sf"/>
</dbReference>
<evidence type="ECO:0000259" key="3">
    <source>
        <dbReference type="PROSITE" id="PS51173"/>
    </source>
</evidence>
<organism evidence="4 5">
    <name type="scientific">Dactylosporangium roseum</name>
    <dbReference type="NCBI Taxonomy" id="47989"/>
    <lineage>
        <taxon>Bacteria</taxon>
        <taxon>Bacillati</taxon>
        <taxon>Actinomycetota</taxon>
        <taxon>Actinomycetes</taxon>
        <taxon>Micromonosporales</taxon>
        <taxon>Micromonosporaceae</taxon>
        <taxon>Dactylosporangium</taxon>
    </lineage>
</organism>
<evidence type="ECO:0000313" key="4">
    <source>
        <dbReference type="EMBL" id="UWZ35954.1"/>
    </source>
</evidence>
<evidence type="ECO:0000256" key="2">
    <source>
        <dbReference type="SAM" id="Phobius"/>
    </source>
</evidence>